<evidence type="ECO:0000259" key="11">
    <source>
        <dbReference type="SMART" id="SM00984"/>
    </source>
</evidence>
<dbReference type="GO" id="GO:0051287">
    <property type="term" value="F:NAD binding"/>
    <property type="evidence" value="ECO:0007669"/>
    <property type="project" value="InterPro"/>
</dbReference>
<feature type="binding site" evidence="9">
    <location>
        <position position="218"/>
    </location>
    <ligand>
        <name>substrate</name>
    </ligand>
</feature>
<dbReference type="InterPro" id="IPR036220">
    <property type="entry name" value="UDP-Glc/GDP-Man_DH_C_sf"/>
</dbReference>
<dbReference type="InterPro" id="IPR014027">
    <property type="entry name" value="UDP-Glc/GDP-Man_DH_C"/>
</dbReference>
<dbReference type="Pfam" id="PF00984">
    <property type="entry name" value="UDPG_MGDP_dh"/>
    <property type="match status" value="1"/>
</dbReference>
<dbReference type="PIRSF" id="PIRSF000124">
    <property type="entry name" value="UDPglc_GDPman_dh"/>
    <property type="match status" value="1"/>
</dbReference>
<dbReference type="PANTHER" id="PTHR43750:SF3">
    <property type="entry name" value="UDP-GLUCOSE 6-DEHYDROGENASE TUAD"/>
    <property type="match status" value="1"/>
</dbReference>
<dbReference type="PANTHER" id="PTHR43750">
    <property type="entry name" value="UDP-GLUCOSE 6-DEHYDROGENASE TUAD"/>
    <property type="match status" value="1"/>
</dbReference>
<reference evidence="12 13" key="1">
    <citation type="submission" date="2017-11" db="EMBL/GenBank/DDBJ databases">
        <title>Genome-resolved metagenomics identifies genetic mobility, metabolic interactions, and unexpected diversity in perchlorate-reducing communities.</title>
        <authorList>
            <person name="Barnum T.P."/>
            <person name="Figueroa I.A."/>
            <person name="Carlstrom C.I."/>
            <person name="Lucas L.N."/>
            <person name="Engelbrektson A.L."/>
            <person name="Coates J.D."/>
        </authorList>
    </citation>
    <scope>NUCLEOTIDE SEQUENCE [LARGE SCALE GENOMIC DNA]</scope>
    <source>
        <strain evidence="12">BM706</strain>
    </source>
</reference>
<dbReference type="SUPFAM" id="SSF48179">
    <property type="entry name" value="6-phosphogluconate dehydrogenase C-terminal domain-like"/>
    <property type="match status" value="1"/>
</dbReference>
<evidence type="ECO:0000256" key="5">
    <source>
        <dbReference type="ARBA" id="ARBA00023027"/>
    </source>
</evidence>
<dbReference type="UniPathway" id="UPA00038">
    <property type="reaction ID" value="UER00491"/>
</dbReference>
<dbReference type="EC" id="1.1.1.22" evidence="3 7"/>
<evidence type="ECO:0000256" key="9">
    <source>
        <dbReference type="PIRSR" id="PIRSR500134-2"/>
    </source>
</evidence>
<feature type="binding site" evidence="9">
    <location>
        <begin position="263"/>
        <end position="267"/>
    </location>
    <ligand>
        <name>substrate</name>
    </ligand>
</feature>
<dbReference type="InterPro" id="IPR014026">
    <property type="entry name" value="UDP-Glc/GDP-Man_DH_dimer"/>
</dbReference>
<feature type="binding site" evidence="9">
    <location>
        <position position="271"/>
    </location>
    <ligand>
        <name>substrate</name>
    </ligand>
</feature>
<dbReference type="InterPro" id="IPR017476">
    <property type="entry name" value="UDP-Glc/GDP-Man"/>
</dbReference>
<evidence type="ECO:0000256" key="10">
    <source>
        <dbReference type="PIRSR" id="PIRSR500134-3"/>
    </source>
</evidence>
<feature type="binding site" evidence="10">
    <location>
        <position position="35"/>
    </location>
    <ligand>
        <name>NAD(+)</name>
        <dbReference type="ChEBI" id="CHEBI:57540"/>
    </ligand>
</feature>
<evidence type="ECO:0000313" key="13">
    <source>
        <dbReference type="Proteomes" id="UP000234857"/>
    </source>
</evidence>
<dbReference type="InterPro" id="IPR036291">
    <property type="entry name" value="NAD(P)-bd_dom_sf"/>
</dbReference>
<comment type="caution">
    <text evidence="12">The sequence shown here is derived from an EMBL/GenBank/DDBJ whole genome shotgun (WGS) entry which is preliminary data.</text>
</comment>
<feature type="active site" description="Nucleophile" evidence="8">
    <location>
        <position position="274"/>
    </location>
</feature>
<comment type="similarity">
    <text evidence="2 7">Belongs to the UDP-glucose/GDP-mannose dehydrogenase family.</text>
</comment>
<keyword evidence="5 7" id="KW-0520">NAD</keyword>
<sequence>MKVAVVGSGYVGLVAGACFADSGNDVWCVDIDEKKINDLKEGIIPIYEPGLETLVKRNHKEERLFFTTDIKEAVEKSRVIFIAVGTPPDEDGSADLRHVLSVARDIAKNMNEYKVIVDKSTVPVGTADKVKEAINEVLDKRFSQNPQSKSQRPDFDVVSNPEFLKEGDAINDFLKPDRVVIGVDNDKAQETMNELYEPFVRTGHPIFFMDVKSAEMTKYAANSMLATRISFMNELALLCEKVGADIEKVRTGIGSDTRIGSSFLFAGCGYGGSCFPKDVKAIIKTAKQNGIDLEVLTSVESVNYKQKRLMFNRVMDFYNKDVNGKTFAIWGLSFKPKTDDMREAPSRVIIKNLLDNGATVRVFDPEAMDEAKRIFKDKKGITYCSSMYEACEGSDAIVLVTEWNEFRRPDFDKVKDLLKEPVVFDGRNQFKVDRMKEKGFKYFSIGRDFLK</sequence>
<dbReference type="GO" id="GO:0000271">
    <property type="term" value="P:polysaccharide biosynthetic process"/>
    <property type="evidence" value="ECO:0007669"/>
    <property type="project" value="InterPro"/>
</dbReference>
<dbReference type="PIRSF" id="PIRSF500134">
    <property type="entry name" value="UDPglc_DH_bac"/>
    <property type="match status" value="1"/>
</dbReference>
<feature type="binding site" evidence="10">
    <location>
        <position position="166"/>
    </location>
    <ligand>
        <name>NAD(+)</name>
        <dbReference type="ChEBI" id="CHEBI:57540"/>
    </ligand>
</feature>
<comment type="catalytic activity">
    <reaction evidence="6 7">
        <text>UDP-alpha-D-glucose + 2 NAD(+) + H2O = UDP-alpha-D-glucuronate + 2 NADH + 3 H(+)</text>
        <dbReference type="Rhea" id="RHEA:23596"/>
        <dbReference type="ChEBI" id="CHEBI:15377"/>
        <dbReference type="ChEBI" id="CHEBI:15378"/>
        <dbReference type="ChEBI" id="CHEBI:57540"/>
        <dbReference type="ChEBI" id="CHEBI:57945"/>
        <dbReference type="ChEBI" id="CHEBI:58052"/>
        <dbReference type="ChEBI" id="CHEBI:58885"/>
        <dbReference type="EC" id="1.1.1.22"/>
    </reaction>
</comment>
<organism evidence="12 13">
    <name type="scientific">Muiribacterium halophilum</name>
    <dbReference type="NCBI Taxonomy" id="2053465"/>
    <lineage>
        <taxon>Bacteria</taxon>
        <taxon>Candidatus Muiribacteriota</taxon>
        <taxon>Candidatus Muiribacteriia</taxon>
        <taxon>Candidatus Muiribacteriales</taxon>
        <taxon>Candidatus Muiribacteriaceae</taxon>
        <taxon>Candidatus Muiribacterium</taxon>
    </lineage>
</organism>
<dbReference type="SUPFAM" id="SSF51735">
    <property type="entry name" value="NAD(P)-binding Rossmann-fold domains"/>
    <property type="match status" value="1"/>
</dbReference>
<dbReference type="InterPro" id="IPR008927">
    <property type="entry name" value="6-PGluconate_DH-like_C_sf"/>
</dbReference>
<dbReference type="EMBL" id="PKTG01000139">
    <property type="protein sequence ID" value="PLX15446.1"/>
    <property type="molecule type" value="Genomic_DNA"/>
</dbReference>
<name>A0A2N5Z9U9_MUIH1</name>
<evidence type="ECO:0000313" key="12">
    <source>
        <dbReference type="EMBL" id="PLX15446.1"/>
    </source>
</evidence>
<feature type="binding site" evidence="10">
    <location>
        <position position="277"/>
    </location>
    <ligand>
        <name>NAD(+)</name>
        <dbReference type="ChEBI" id="CHEBI:57540"/>
    </ligand>
</feature>
<feature type="binding site" evidence="10">
    <location>
        <position position="86"/>
    </location>
    <ligand>
        <name>NAD(+)</name>
        <dbReference type="ChEBI" id="CHEBI:57540"/>
    </ligand>
</feature>
<proteinExistence type="inferred from homology"/>
<dbReference type="SUPFAM" id="SSF52413">
    <property type="entry name" value="UDP-glucose/GDP-mannose dehydrogenase C-terminal domain"/>
    <property type="match status" value="1"/>
</dbReference>
<dbReference type="SMART" id="SM00984">
    <property type="entry name" value="UDPG_MGDP_dh_C"/>
    <property type="match status" value="1"/>
</dbReference>
<evidence type="ECO:0000256" key="2">
    <source>
        <dbReference type="ARBA" id="ARBA00006601"/>
    </source>
</evidence>
<dbReference type="PROSITE" id="PS51257">
    <property type="entry name" value="PROKAR_LIPOPROTEIN"/>
    <property type="match status" value="1"/>
</dbReference>
<evidence type="ECO:0000256" key="6">
    <source>
        <dbReference type="ARBA" id="ARBA00047473"/>
    </source>
</evidence>
<dbReference type="GO" id="GO:0003979">
    <property type="term" value="F:UDP-glucose 6-dehydrogenase activity"/>
    <property type="evidence" value="ECO:0007669"/>
    <property type="project" value="UniProtKB-EC"/>
</dbReference>
<feature type="binding site" evidence="9">
    <location>
        <position position="335"/>
    </location>
    <ligand>
        <name>substrate</name>
    </ligand>
</feature>
<dbReference type="Gene3D" id="1.20.5.100">
    <property type="entry name" value="Cytochrome c1, transmembrane anchor, C-terminal"/>
    <property type="match status" value="1"/>
</dbReference>
<gene>
    <name evidence="12" type="ORF">C0601_12910</name>
</gene>
<dbReference type="Pfam" id="PF03721">
    <property type="entry name" value="UDPG_MGDP_dh_N"/>
    <property type="match status" value="1"/>
</dbReference>
<dbReference type="NCBIfam" id="TIGR03026">
    <property type="entry name" value="NDP-sugDHase"/>
    <property type="match status" value="1"/>
</dbReference>
<dbReference type="InterPro" id="IPR028357">
    <property type="entry name" value="UDPglc_DH_bac"/>
</dbReference>
<dbReference type="InterPro" id="IPR001732">
    <property type="entry name" value="UDP-Glc/GDP-Man_DH_N"/>
</dbReference>
<feature type="binding site" evidence="10">
    <location>
        <position position="30"/>
    </location>
    <ligand>
        <name>NAD(+)</name>
        <dbReference type="ChEBI" id="CHEBI:57540"/>
    </ligand>
</feature>
<evidence type="ECO:0000256" key="8">
    <source>
        <dbReference type="PIRSR" id="PIRSR500134-1"/>
    </source>
</evidence>
<dbReference type="Gene3D" id="3.40.50.720">
    <property type="entry name" value="NAD(P)-binding Rossmann-like Domain"/>
    <property type="match status" value="2"/>
</dbReference>
<feature type="domain" description="UDP-glucose/GDP-mannose dehydrogenase C-terminal" evidence="11">
    <location>
        <begin position="328"/>
        <end position="432"/>
    </location>
</feature>
<keyword evidence="4 7" id="KW-0560">Oxidoreductase</keyword>
<protein>
    <recommendedName>
        <fullName evidence="3 7">UDP-glucose 6-dehydrogenase</fullName>
        <ecNumber evidence="3 7">1.1.1.22</ecNumber>
    </recommendedName>
</protein>
<feature type="binding site" evidence="10">
    <location>
        <position position="121"/>
    </location>
    <ligand>
        <name>NAD(+)</name>
        <dbReference type="ChEBI" id="CHEBI:57540"/>
    </ligand>
</feature>
<dbReference type="GO" id="GO:0006065">
    <property type="term" value="P:UDP-glucuronate biosynthetic process"/>
    <property type="evidence" value="ECO:0007669"/>
    <property type="project" value="UniProtKB-UniPathway"/>
</dbReference>
<accession>A0A2N5Z9U9</accession>
<dbReference type="Proteomes" id="UP000234857">
    <property type="component" value="Unassembled WGS sequence"/>
</dbReference>
<dbReference type="AlphaFoldDB" id="A0A2N5Z9U9"/>
<evidence type="ECO:0000256" key="3">
    <source>
        <dbReference type="ARBA" id="ARBA00012954"/>
    </source>
</evidence>
<evidence type="ECO:0000256" key="7">
    <source>
        <dbReference type="PIRNR" id="PIRNR000124"/>
    </source>
</evidence>
<evidence type="ECO:0000256" key="4">
    <source>
        <dbReference type="ARBA" id="ARBA00023002"/>
    </source>
</evidence>
<feature type="binding site" evidence="10">
    <location>
        <position position="342"/>
    </location>
    <ligand>
        <name>NAD(+)</name>
        <dbReference type="ChEBI" id="CHEBI:57540"/>
    </ligand>
</feature>
<comment type="pathway">
    <text evidence="1">Nucleotide-sugar biosynthesis; UDP-alpha-D-glucuronate biosynthesis; UDP-alpha-D-glucuronate from UDP-alpha-D-glucose: step 1/1.</text>
</comment>
<dbReference type="Pfam" id="PF03720">
    <property type="entry name" value="UDPG_MGDP_dh_C"/>
    <property type="match status" value="1"/>
</dbReference>
<evidence type="ECO:0000256" key="1">
    <source>
        <dbReference type="ARBA" id="ARBA00004701"/>
    </source>
</evidence>
<feature type="binding site" evidence="9">
    <location>
        <begin position="163"/>
        <end position="166"/>
    </location>
    <ligand>
        <name>substrate</name>
    </ligand>
</feature>